<proteinExistence type="predicted"/>
<keyword evidence="2 4" id="KW-0238">DNA-binding</keyword>
<sequence length="373" mass="39227">MTRLSRAQLQERNRARVLAAAVEEFAEHGFRDAKIDAIAERAELTRGAVYSNFPGKRALYFTVLADLAERAPEPPNPEPSLTLREALGALARAWLARLPLTTDGQHGLARIGVDLMPEILADERTRRPFTQLTKLNALLLGLALERLRPPATPDGRLTRVAEAALTTLHGASQLAAAAPGFTDPFTIVGACERLADLDLDDRWPSTPWIPRARPADEAWSPPPAPDAVRAEAARLTGDGVVAILGLHRLEAAEEAVRAAPPDAAVTAVLVTGDPDELAPLARLVVADFCGCLRQAFPPSAWPRLQVVLDGSGTLAAAAGVPAVSDATEAAVRVEAGRIVVRADGRGACHTAASTPGEAVAGEAARPSAPAPGR</sequence>
<evidence type="ECO:0000256" key="1">
    <source>
        <dbReference type="ARBA" id="ARBA00023015"/>
    </source>
</evidence>
<keyword evidence="8" id="KW-1185">Reference proteome</keyword>
<gene>
    <name evidence="7" type="ORF">ACFFRH_42180</name>
</gene>
<feature type="region of interest" description="Disordered" evidence="5">
    <location>
        <begin position="350"/>
        <end position="373"/>
    </location>
</feature>
<feature type="domain" description="HTH tetR-type" evidence="6">
    <location>
        <begin position="11"/>
        <end position="71"/>
    </location>
</feature>
<dbReference type="PANTHER" id="PTHR30055">
    <property type="entry name" value="HTH-TYPE TRANSCRIPTIONAL REGULATOR RUTR"/>
    <property type="match status" value="1"/>
</dbReference>
<dbReference type="Pfam" id="PF00440">
    <property type="entry name" value="TetR_N"/>
    <property type="match status" value="1"/>
</dbReference>
<evidence type="ECO:0000256" key="3">
    <source>
        <dbReference type="ARBA" id="ARBA00023163"/>
    </source>
</evidence>
<reference evidence="7 8" key="1">
    <citation type="submission" date="2024-09" db="EMBL/GenBank/DDBJ databases">
        <authorList>
            <person name="Sun Q."/>
            <person name="Mori K."/>
        </authorList>
    </citation>
    <scope>NUCLEOTIDE SEQUENCE [LARGE SCALE GENOMIC DNA]</scope>
    <source>
        <strain evidence="7 8">JCM 3028</strain>
    </source>
</reference>
<dbReference type="InterPro" id="IPR050109">
    <property type="entry name" value="HTH-type_TetR-like_transc_reg"/>
</dbReference>
<organism evidence="7 8">
    <name type="scientific">Streptosporangium vulgare</name>
    <dbReference type="NCBI Taxonomy" id="46190"/>
    <lineage>
        <taxon>Bacteria</taxon>
        <taxon>Bacillati</taxon>
        <taxon>Actinomycetota</taxon>
        <taxon>Actinomycetes</taxon>
        <taxon>Streptosporangiales</taxon>
        <taxon>Streptosporangiaceae</taxon>
        <taxon>Streptosporangium</taxon>
    </lineage>
</organism>
<evidence type="ECO:0000313" key="8">
    <source>
        <dbReference type="Proteomes" id="UP001589610"/>
    </source>
</evidence>
<dbReference type="InterPro" id="IPR009057">
    <property type="entry name" value="Homeodomain-like_sf"/>
</dbReference>
<protein>
    <submittedName>
        <fullName evidence="7">TetR/AcrR family transcriptional regulator</fullName>
    </submittedName>
</protein>
<evidence type="ECO:0000313" key="7">
    <source>
        <dbReference type="EMBL" id="MFB9682121.1"/>
    </source>
</evidence>
<keyword evidence="3" id="KW-0804">Transcription</keyword>
<dbReference type="Gene3D" id="1.10.357.10">
    <property type="entry name" value="Tetracycline Repressor, domain 2"/>
    <property type="match status" value="1"/>
</dbReference>
<dbReference type="SUPFAM" id="SSF46689">
    <property type="entry name" value="Homeodomain-like"/>
    <property type="match status" value="1"/>
</dbReference>
<dbReference type="RefSeq" id="WP_344750052.1">
    <property type="nucleotide sequence ID" value="NZ_BAAAWW010000215.1"/>
</dbReference>
<feature type="DNA-binding region" description="H-T-H motif" evidence="4">
    <location>
        <begin position="34"/>
        <end position="53"/>
    </location>
</feature>
<evidence type="ECO:0000256" key="2">
    <source>
        <dbReference type="ARBA" id="ARBA00023125"/>
    </source>
</evidence>
<keyword evidence="1" id="KW-0805">Transcription regulation</keyword>
<evidence type="ECO:0000256" key="5">
    <source>
        <dbReference type="SAM" id="MobiDB-lite"/>
    </source>
</evidence>
<dbReference type="EMBL" id="JBHMBS010000046">
    <property type="protein sequence ID" value="MFB9682121.1"/>
    <property type="molecule type" value="Genomic_DNA"/>
</dbReference>
<dbReference type="PRINTS" id="PR00455">
    <property type="entry name" value="HTHTETR"/>
</dbReference>
<dbReference type="PANTHER" id="PTHR30055:SF234">
    <property type="entry name" value="HTH-TYPE TRANSCRIPTIONAL REGULATOR BETI"/>
    <property type="match status" value="1"/>
</dbReference>
<dbReference type="InterPro" id="IPR001647">
    <property type="entry name" value="HTH_TetR"/>
</dbReference>
<name>A0ABV5TTD5_9ACTN</name>
<accession>A0ABV5TTD5</accession>
<comment type="caution">
    <text evidence="7">The sequence shown here is derived from an EMBL/GenBank/DDBJ whole genome shotgun (WGS) entry which is preliminary data.</text>
</comment>
<dbReference type="PROSITE" id="PS50977">
    <property type="entry name" value="HTH_TETR_2"/>
    <property type="match status" value="1"/>
</dbReference>
<dbReference type="Proteomes" id="UP001589610">
    <property type="component" value="Unassembled WGS sequence"/>
</dbReference>
<evidence type="ECO:0000259" key="6">
    <source>
        <dbReference type="PROSITE" id="PS50977"/>
    </source>
</evidence>
<evidence type="ECO:0000256" key="4">
    <source>
        <dbReference type="PROSITE-ProRule" id="PRU00335"/>
    </source>
</evidence>